<dbReference type="EMBL" id="SOCP01000028">
    <property type="protein sequence ID" value="TDV37771.1"/>
    <property type="molecule type" value="Genomic_DNA"/>
</dbReference>
<dbReference type="RefSeq" id="WP_133908973.1">
    <property type="nucleotide sequence ID" value="NZ_SOCP01000028.1"/>
</dbReference>
<name>A0A4R7UTQ8_9PSEU</name>
<dbReference type="GO" id="GO:0003824">
    <property type="term" value="F:catalytic activity"/>
    <property type="evidence" value="ECO:0007669"/>
    <property type="project" value="UniProtKB-ARBA"/>
</dbReference>
<organism evidence="2 3">
    <name type="scientific">Actinophytocola oryzae</name>
    <dbReference type="NCBI Taxonomy" id="502181"/>
    <lineage>
        <taxon>Bacteria</taxon>
        <taxon>Bacillati</taxon>
        <taxon>Actinomycetota</taxon>
        <taxon>Actinomycetes</taxon>
        <taxon>Pseudonocardiales</taxon>
        <taxon>Pseudonocardiaceae</taxon>
    </lineage>
</organism>
<protein>
    <submittedName>
        <fullName evidence="2">Enoyl-CoA hydratase</fullName>
    </submittedName>
</protein>
<proteinExistence type="inferred from homology"/>
<dbReference type="Gene3D" id="1.10.12.10">
    <property type="entry name" value="Lyase 2-enoyl-coa Hydratase, Chain A, domain 2"/>
    <property type="match status" value="1"/>
</dbReference>
<sequence length="258" mass="26622">MTTPTVRTAQTGAVLRITWNRPDALNALTGEMLAHAATAIEHEAQDRAARVIVLAGAGRAFSSGADLHQVNPDQSPDTETVEAANRLIRAIRTVPVPVVAAVRGAAAGVGCSIALAADLTVAAESAYFLLAFTGVGLMPDGGATAFVPASIGRARATRMAMLAERIDAGTAEDWGLISAAVPDDRFDEKVDALVERLSSGPTAAYAQIKRALDATSLGGLESALEAERAGQLALFGTRDFAEGAAAFLGKRAPRFVGE</sequence>
<comment type="similarity">
    <text evidence="1">Belongs to the enoyl-CoA hydratase/isomerase family.</text>
</comment>
<comment type="caution">
    <text evidence="2">The sequence shown here is derived from an EMBL/GenBank/DDBJ whole genome shotgun (WGS) entry which is preliminary data.</text>
</comment>
<dbReference type="Pfam" id="PF00378">
    <property type="entry name" value="ECH_1"/>
    <property type="match status" value="1"/>
</dbReference>
<dbReference type="InterPro" id="IPR029045">
    <property type="entry name" value="ClpP/crotonase-like_dom_sf"/>
</dbReference>
<evidence type="ECO:0000256" key="1">
    <source>
        <dbReference type="ARBA" id="ARBA00005254"/>
    </source>
</evidence>
<dbReference type="SUPFAM" id="SSF52096">
    <property type="entry name" value="ClpP/crotonase"/>
    <property type="match status" value="1"/>
</dbReference>
<dbReference type="Gene3D" id="3.90.226.10">
    <property type="entry name" value="2-enoyl-CoA Hydratase, Chain A, domain 1"/>
    <property type="match status" value="1"/>
</dbReference>
<keyword evidence="3" id="KW-1185">Reference proteome</keyword>
<reference evidence="2 3" key="1">
    <citation type="submission" date="2019-03" db="EMBL/GenBank/DDBJ databases">
        <title>Genomic Encyclopedia of Archaeal and Bacterial Type Strains, Phase II (KMG-II): from individual species to whole genera.</title>
        <authorList>
            <person name="Goeker M."/>
        </authorList>
    </citation>
    <scope>NUCLEOTIDE SEQUENCE [LARGE SCALE GENOMIC DNA]</scope>
    <source>
        <strain evidence="2 3">DSM 45499</strain>
    </source>
</reference>
<evidence type="ECO:0000313" key="3">
    <source>
        <dbReference type="Proteomes" id="UP000294927"/>
    </source>
</evidence>
<evidence type="ECO:0000313" key="2">
    <source>
        <dbReference type="EMBL" id="TDV37771.1"/>
    </source>
</evidence>
<dbReference type="AlphaFoldDB" id="A0A4R7UTQ8"/>
<dbReference type="OrthoDB" id="9777711at2"/>
<dbReference type="PANTHER" id="PTHR43459">
    <property type="entry name" value="ENOYL-COA HYDRATASE"/>
    <property type="match status" value="1"/>
</dbReference>
<dbReference type="CDD" id="cd06558">
    <property type="entry name" value="crotonase-like"/>
    <property type="match status" value="1"/>
</dbReference>
<gene>
    <name evidence="2" type="ORF">CLV71_12835</name>
</gene>
<dbReference type="Proteomes" id="UP000294927">
    <property type="component" value="Unassembled WGS sequence"/>
</dbReference>
<dbReference type="InterPro" id="IPR014748">
    <property type="entry name" value="Enoyl-CoA_hydra_C"/>
</dbReference>
<accession>A0A4R7UTQ8</accession>
<dbReference type="PANTHER" id="PTHR43459:SF1">
    <property type="entry name" value="EG:BACN32G11.4 PROTEIN"/>
    <property type="match status" value="1"/>
</dbReference>
<dbReference type="InterPro" id="IPR001753">
    <property type="entry name" value="Enoyl-CoA_hydra/iso"/>
</dbReference>